<organism evidence="3 4">
    <name type="scientific">Rhizobium mayense</name>
    <dbReference type="NCBI Taxonomy" id="1312184"/>
    <lineage>
        <taxon>Bacteria</taxon>
        <taxon>Pseudomonadati</taxon>
        <taxon>Pseudomonadota</taxon>
        <taxon>Alphaproteobacteria</taxon>
        <taxon>Hyphomicrobiales</taxon>
        <taxon>Rhizobiaceae</taxon>
        <taxon>Rhizobium/Agrobacterium group</taxon>
        <taxon>Rhizobium</taxon>
    </lineage>
</organism>
<evidence type="ECO:0000259" key="2">
    <source>
        <dbReference type="Pfam" id="PF03704"/>
    </source>
</evidence>
<reference evidence="3" key="1">
    <citation type="submission" date="2023-06" db="EMBL/GenBank/DDBJ databases">
        <title>Phylogenetic Diversity of Rhizobium strains.</title>
        <authorList>
            <person name="Moura F.T."/>
            <person name="Helene L.C.F."/>
            <person name="Hungria M."/>
        </authorList>
    </citation>
    <scope>NUCLEOTIDE SEQUENCE</scope>
    <source>
        <strain evidence="3">CCGE526</strain>
    </source>
</reference>
<feature type="repeat" description="TPR" evidence="1">
    <location>
        <begin position="489"/>
        <end position="522"/>
    </location>
</feature>
<evidence type="ECO:0000313" key="4">
    <source>
        <dbReference type="Proteomes" id="UP001172645"/>
    </source>
</evidence>
<sequence>MDFRLLTFGDLRLVDGAGSTVPFPEKGLLSICFLLTSSSTQKPRAELAEFLWGDIPMDKALANLRQTLSRVKNRQDELGIELLRIEQATVSVNVQAFTNDLSLLNAVSQTDPHTALEELLQLGRWDFLARTEVVGGLARMWLRTQRDRIKTQMLTTLHDTIAAMSEDADATIVKEAALRLFEAHPEDESVYQLLGETYAGEPQLESARHIFESRRKYRWGELPVDPDPQTLSVARRLFERQRNVAPQPRETAAPQQLEIIPPVPSGPPKLALLPPVNTAQNHQPAVFLSSALLEDITVGLCVLKTVTMVAHYTAEKIALHFDRPAMLEKYAINYVLDTRLSFDGSTYWLFAQLIYAGNDEVIWAERFSMEAQDLPRQHREIAQRVVAFVASYIERNEFSRDYFERNPGVYHQYLLGQRYLKNLGLPDIRRARKAFQAALKENPYFSPALSGMARTYHLEWFLTARGDAHLLKRIEEEAGKAIATGQDLANGYREFAAAKLFQGDFDESLNSFELAETISPHHADIITDYADALVHASQPAKALEKMERAIKLNPMSPDFYYWTAAGASYFLEQYDQAMSYIGRMADPAPAARLAAAAAGMAGDIRKAKRLVRKVKETYPDFEVDKWLSVVPMREQWQKEHYREGLKRAGFN</sequence>
<dbReference type="InterPro" id="IPR011990">
    <property type="entry name" value="TPR-like_helical_dom_sf"/>
</dbReference>
<name>A0ABT7K6F2_9HYPH</name>
<keyword evidence="4" id="KW-1185">Reference proteome</keyword>
<dbReference type="Proteomes" id="UP001172645">
    <property type="component" value="Unassembled WGS sequence"/>
</dbReference>
<dbReference type="RefSeq" id="WP_285872380.1">
    <property type="nucleotide sequence ID" value="NZ_JARFYM010000036.1"/>
</dbReference>
<gene>
    <name evidence="3" type="ORF">PY649_29140</name>
</gene>
<dbReference type="EMBL" id="JARFYM010000036">
    <property type="protein sequence ID" value="MDL2402968.1"/>
    <property type="molecule type" value="Genomic_DNA"/>
</dbReference>
<feature type="repeat" description="TPR" evidence="1">
    <location>
        <begin position="523"/>
        <end position="556"/>
    </location>
</feature>
<dbReference type="InterPro" id="IPR051677">
    <property type="entry name" value="AfsR-DnrI-RedD_regulator"/>
</dbReference>
<dbReference type="SUPFAM" id="SSF48452">
    <property type="entry name" value="TPR-like"/>
    <property type="match status" value="2"/>
</dbReference>
<dbReference type="PANTHER" id="PTHR35807">
    <property type="entry name" value="TRANSCRIPTIONAL REGULATOR REDD-RELATED"/>
    <property type="match status" value="1"/>
</dbReference>
<comment type="caution">
    <text evidence="3">The sequence shown here is derived from an EMBL/GenBank/DDBJ whole genome shotgun (WGS) entry which is preliminary data.</text>
</comment>
<dbReference type="InterPro" id="IPR019734">
    <property type="entry name" value="TPR_rpt"/>
</dbReference>
<keyword evidence="1" id="KW-0802">TPR repeat</keyword>
<protein>
    <submittedName>
        <fullName evidence="3">BTAD domain-containing putative transcriptional regulator</fullName>
    </submittedName>
</protein>
<proteinExistence type="predicted"/>
<evidence type="ECO:0000256" key="1">
    <source>
        <dbReference type="PROSITE-ProRule" id="PRU00339"/>
    </source>
</evidence>
<dbReference type="PROSITE" id="PS50005">
    <property type="entry name" value="TPR"/>
    <property type="match status" value="2"/>
</dbReference>
<dbReference type="Gene3D" id="1.25.40.10">
    <property type="entry name" value="Tetratricopeptide repeat domain"/>
    <property type="match status" value="2"/>
</dbReference>
<feature type="domain" description="Bacterial transcriptional activator" evidence="2">
    <location>
        <begin position="131"/>
        <end position="236"/>
    </location>
</feature>
<dbReference type="InterPro" id="IPR005158">
    <property type="entry name" value="BTAD"/>
</dbReference>
<dbReference type="Pfam" id="PF03704">
    <property type="entry name" value="BTAD"/>
    <property type="match status" value="1"/>
</dbReference>
<accession>A0ABT7K6F2</accession>
<evidence type="ECO:0000313" key="3">
    <source>
        <dbReference type="EMBL" id="MDL2402968.1"/>
    </source>
</evidence>